<feature type="compositionally biased region" description="Basic residues" evidence="4">
    <location>
        <begin position="134"/>
        <end position="151"/>
    </location>
</feature>
<accession>A0ABD1BQN4</accession>
<dbReference type="Proteomes" id="UP001558713">
    <property type="component" value="Unassembled WGS sequence"/>
</dbReference>
<evidence type="ECO:0000256" key="1">
    <source>
        <dbReference type="ARBA" id="ARBA00004604"/>
    </source>
</evidence>
<evidence type="ECO:0000256" key="3">
    <source>
        <dbReference type="ARBA" id="ARBA00023242"/>
    </source>
</evidence>
<evidence type="ECO:0000313" key="7">
    <source>
        <dbReference type="Proteomes" id="UP001558713"/>
    </source>
</evidence>
<name>A0ABD1BQN4_CARAN</name>
<evidence type="ECO:0000256" key="4">
    <source>
        <dbReference type="SAM" id="MobiDB-lite"/>
    </source>
</evidence>
<protein>
    <recommendedName>
        <fullName evidence="8">Ribosome biogenesis protein slx9-like</fullName>
    </recommendedName>
</protein>
<sequence>MGKPSKGSEEATSISDKKFEKKLQFYSKVKDTVTSLSVQKEIGKKKKIRSRQKKLKVYDLSNLSEFLPEFNALQKSALPAPDLKMNCKRRQELVLTEGERLNKVFEHPAFQADPIGSIFQHLQSQQPPVEEKPKKKTNTNGSKKRNRKKGKAVSMDF</sequence>
<proteinExistence type="inferred from homology"/>
<dbReference type="GO" id="GO:0005730">
    <property type="term" value="C:nucleolus"/>
    <property type="evidence" value="ECO:0007669"/>
    <property type="project" value="UniProtKB-SubCell"/>
</dbReference>
<evidence type="ECO:0000313" key="6">
    <source>
        <dbReference type="EMBL" id="KAL1219506.1"/>
    </source>
</evidence>
<comment type="subcellular location">
    <subcellularLocation>
        <location evidence="1">Nucleus</location>
        <location evidence="1">Nucleolus</location>
    </subcellularLocation>
</comment>
<comment type="similarity">
    <text evidence="2">Belongs to the SLX9 family.</text>
</comment>
<feature type="region of interest" description="Disordered" evidence="4">
    <location>
        <begin position="116"/>
        <end position="157"/>
    </location>
</feature>
<evidence type="ECO:0000313" key="5">
    <source>
        <dbReference type="EMBL" id="KAL1201082.1"/>
    </source>
</evidence>
<gene>
    <name evidence="5" type="ORF">V5N11_014481</name>
    <name evidence="6" type="ORF">V5N11_021574</name>
</gene>
<organism evidence="6 7">
    <name type="scientific">Cardamine amara subsp. amara</name>
    <dbReference type="NCBI Taxonomy" id="228776"/>
    <lineage>
        <taxon>Eukaryota</taxon>
        <taxon>Viridiplantae</taxon>
        <taxon>Streptophyta</taxon>
        <taxon>Embryophyta</taxon>
        <taxon>Tracheophyta</taxon>
        <taxon>Spermatophyta</taxon>
        <taxon>Magnoliopsida</taxon>
        <taxon>eudicotyledons</taxon>
        <taxon>Gunneridae</taxon>
        <taxon>Pentapetalae</taxon>
        <taxon>rosids</taxon>
        <taxon>malvids</taxon>
        <taxon>Brassicales</taxon>
        <taxon>Brassicaceae</taxon>
        <taxon>Cardamineae</taxon>
        <taxon>Cardamine</taxon>
    </lineage>
</organism>
<dbReference type="Pfam" id="PF15341">
    <property type="entry name" value="SLX9"/>
    <property type="match status" value="1"/>
</dbReference>
<dbReference type="EMBL" id="JBANAX010000597">
    <property type="protein sequence ID" value="KAL1201082.1"/>
    <property type="molecule type" value="Genomic_DNA"/>
</dbReference>
<evidence type="ECO:0000256" key="2">
    <source>
        <dbReference type="ARBA" id="ARBA00011022"/>
    </source>
</evidence>
<comment type="caution">
    <text evidence="6">The sequence shown here is derived from an EMBL/GenBank/DDBJ whole genome shotgun (WGS) entry which is preliminary data.</text>
</comment>
<evidence type="ECO:0008006" key="8">
    <source>
        <dbReference type="Google" id="ProtNLM"/>
    </source>
</evidence>
<reference evidence="6 7" key="1">
    <citation type="submission" date="2024-04" db="EMBL/GenBank/DDBJ databases">
        <title>Genome assembly C_amara_ONT_v2.</title>
        <authorList>
            <person name="Yant L."/>
            <person name="Moore C."/>
            <person name="Slenker M."/>
        </authorList>
    </citation>
    <scope>NUCLEOTIDE SEQUENCE [LARGE SCALE GENOMIC DNA]</scope>
    <source>
        <tissue evidence="6">Leaf</tissue>
    </source>
</reference>
<dbReference type="EMBL" id="JBANAX010000180">
    <property type="protein sequence ID" value="KAL1219506.1"/>
    <property type="molecule type" value="Genomic_DNA"/>
</dbReference>
<dbReference type="PANTHER" id="PTHR31109:SF2">
    <property type="entry name" value="RIBOSOME BIOGENESIS PROTEIN SLX9 HOMOLOG"/>
    <property type="match status" value="1"/>
</dbReference>
<dbReference type="PANTHER" id="PTHR31109">
    <property type="entry name" value="PROTEIN FAM207A"/>
    <property type="match status" value="1"/>
</dbReference>
<dbReference type="InterPro" id="IPR028160">
    <property type="entry name" value="Slx9-like"/>
</dbReference>
<dbReference type="AlphaFoldDB" id="A0ABD1BQN4"/>
<keyword evidence="3" id="KW-0539">Nucleus</keyword>
<keyword evidence="7" id="KW-1185">Reference proteome</keyword>